<dbReference type="EMBL" id="BKCJ010009207">
    <property type="protein sequence ID" value="GEU85909.1"/>
    <property type="molecule type" value="Genomic_DNA"/>
</dbReference>
<organism evidence="3">
    <name type="scientific">Tanacetum cinerariifolium</name>
    <name type="common">Dalmatian daisy</name>
    <name type="synonym">Chrysanthemum cinerariifolium</name>
    <dbReference type="NCBI Taxonomy" id="118510"/>
    <lineage>
        <taxon>Eukaryota</taxon>
        <taxon>Viridiplantae</taxon>
        <taxon>Streptophyta</taxon>
        <taxon>Embryophyta</taxon>
        <taxon>Tracheophyta</taxon>
        <taxon>Spermatophyta</taxon>
        <taxon>Magnoliopsida</taxon>
        <taxon>eudicotyledons</taxon>
        <taxon>Gunneridae</taxon>
        <taxon>Pentapetalae</taxon>
        <taxon>asterids</taxon>
        <taxon>campanulids</taxon>
        <taxon>Asterales</taxon>
        <taxon>Asteraceae</taxon>
        <taxon>Asteroideae</taxon>
        <taxon>Anthemideae</taxon>
        <taxon>Anthemidinae</taxon>
        <taxon>Tanacetum</taxon>
    </lineage>
</organism>
<feature type="compositionally biased region" description="Polar residues" evidence="1">
    <location>
        <begin position="82"/>
        <end position="108"/>
    </location>
</feature>
<dbReference type="Pfam" id="PF26133">
    <property type="entry name" value="DUF8039"/>
    <property type="match status" value="1"/>
</dbReference>
<evidence type="ECO:0000256" key="1">
    <source>
        <dbReference type="SAM" id="MobiDB-lite"/>
    </source>
</evidence>
<feature type="region of interest" description="Disordered" evidence="1">
    <location>
        <begin position="207"/>
        <end position="264"/>
    </location>
</feature>
<dbReference type="AlphaFoldDB" id="A0A6L2NKC2"/>
<evidence type="ECO:0000313" key="3">
    <source>
        <dbReference type="EMBL" id="GEU85909.1"/>
    </source>
</evidence>
<keyword evidence="3" id="KW-0378">Hydrolase</keyword>
<accession>A0A6L2NKC2</accession>
<keyword evidence="3" id="KW-0645">Protease</keyword>
<proteinExistence type="predicted"/>
<dbReference type="GO" id="GO:0008233">
    <property type="term" value="F:peptidase activity"/>
    <property type="evidence" value="ECO:0007669"/>
    <property type="project" value="UniProtKB-KW"/>
</dbReference>
<protein>
    <submittedName>
        <fullName evidence="3">Ulp1 protease family, C-terminal catalytic domain-containing protein</fullName>
    </submittedName>
</protein>
<gene>
    <name evidence="3" type="ORF">Tci_057887</name>
</gene>
<feature type="compositionally biased region" description="Basic and acidic residues" evidence="1">
    <location>
        <begin position="216"/>
        <end position="259"/>
    </location>
</feature>
<evidence type="ECO:0000259" key="2">
    <source>
        <dbReference type="Pfam" id="PF26133"/>
    </source>
</evidence>
<reference evidence="3" key="1">
    <citation type="journal article" date="2019" name="Sci. Rep.">
        <title>Draft genome of Tanacetum cinerariifolium, the natural source of mosquito coil.</title>
        <authorList>
            <person name="Yamashiro T."/>
            <person name="Shiraishi A."/>
            <person name="Satake H."/>
            <person name="Nakayama K."/>
        </authorList>
    </citation>
    <scope>NUCLEOTIDE SEQUENCE</scope>
</reference>
<name>A0A6L2NKC2_TANCI</name>
<dbReference type="PANTHER" id="PTHR33018:SF37">
    <property type="entry name" value="TRANSPOSASE TNP1_EN_SPM-LIKE DOMAIN-CONTAINING PROTEIN"/>
    <property type="match status" value="1"/>
</dbReference>
<feature type="region of interest" description="Disordered" evidence="1">
    <location>
        <begin position="65"/>
        <end position="108"/>
    </location>
</feature>
<sequence length="297" mass="33604">MMMSRNVHLYHVVQATRELAQGANESKTGVDPLIVVLGPAQGRRTRGLECDIGQEGNHSFVQMRSNVSSTKSIRRKEHQGKQNESISTNKVDVPSSVQRKSNLSSTTRIIKDKHQGEKVACATATVYSIRDDTVHFKKLLKGHMKVSVIKVVKIHKSMELLVPDDEILNLEFAVKGFIQWPIAAITRFPGMSKTPVSEVQTKRVIPRHKNAPSTKKGTEKETLKEPSKQDKALEETTKHQKTMQKIDEVKQPVEKEKASNRKSLQALEDEVPWCNERPLENKELNAIIGAWFTLWRD</sequence>
<dbReference type="PANTHER" id="PTHR33018">
    <property type="entry name" value="OS10G0338966 PROTEIN-RELATED"/>
    <property type="match status" value="1"/>
</dbReference>
<dbReference type="InterPro" id="IPR058352">
    <property type="entry name" value="DUF8039"/>
</dbReference>
<dbReference type="GO" id="GO:0006508">
    <property type="term" value="P:proteolysis"/>
    <property type="evidence" value="ECO:0007669"/>
    <property type="project" value="UniProtKB-KW"/>
</dbReference>
<comment type="caution">
    <text evidence="3">The sequence shown here is derived from an EMBL/GenBank/DDBJ whole genome shotgun (WGS) entry which is preliminary data.</text>
</comment>
<feature type="domain" description="DUF8039" evidence="2">
    <location>
        <begin position="114"/>
        <end position="186"/>
    </location>
</feature>